<comment type="caution">
    <text evidence="1">The sequence shown here is derived from an EMBL/GenBank/DDBJ whole genome shotgun (WGS) entry which is preliminary data.</text>
</comment>
<dbReference type="Proteomes" id="UP000790377">
    <property type="component" value="Unassembled WGS sequence"/>
</dbReference>
<keyword evidence="2" id="KW-1185">Reference proteome</keyword>
<evidence type="ECO:0000313" key="2">
    <source>
        <dbReference type="Proteomes" id="UP000790377"/>
    </source>
</evidence>
<sequence>MSNRAISNPVPESSLGTGLYALAHVATTTFAALTDGNNGSPLTQSSKPLGSKIPDDIKWNICHLSNGKYTISNYLYPNDATVTSSPRQGDVVKGRHDQHQWIIKPHKVNGLPDGQYLISPADNELVYWTFSDPKQSPVKVEHFCVELTDSSPGTLWKVIPVPDET</sequence>
<dbReference type="EMBL" id="MU268133">
    <property type="protein sequence ID" value="KAH7905731.1"/>
    <property type="molecule type" value="Genomic_DNA"/>
</dbReference>
<organism evidence="1 2">
    <name type="scientific">Hygrophoropsis aurantiaca</name>
    <dbReference type="NCBI Taxonomy" id="72124"/>
    <lineage>
        <taxon>Eukaryota</taxon>
        <taxon>Fungi</taxon>
        <taxon>Dikarya</taxon>
        <taxon>Basidiomycota</taxon>
        <taxon>Agaricomycotina</taxon>
        <taxon>Agaricomycetes</taxon>
        <taxon>Agaricomycetidae</taxon>
        <taxon>Boletales</taxon>
        <taxon>Coniophorineae</taxon>
        <taxon>Hygrophoropsidaceae</taxon>
        <taxon>Hygrophoropsis</taxon>
    </lineage>
</organism>
<evidence type="ECO:0000313" key="1">
    <source>
        <dbReference type="EMBL" id="KAH7905731.1"/>
    </source>
</evidence>
<protein>
    <submittedName>
        <fullName evidence="1">Uncharacterized protein</fullName>
    </submittedName>
</protein>
<gene>
    <name evidence="1" type="ORF">BJ138DRAFT_1105747</name>
</gene>
<reference evidence="1" key="1">
    <citation type="journal article" date="2021" name="New Phytol.">
        <title>Evolutionary innovations through gain and loss of genes in the ectomycorrhizal Boletales.</title>
        <authorList>
            <person name="Wu G."/>
            <person name="Miyauchi S."/>
            <person name="Morin E."/>
            <person name="Kuo A."/>
            <person name="Drula E."/>
            <person name="Varga T."/>
            <person name="Kohler A."/>
            <person name="Feng B."/>
            <person name="Cao Y."/>
            <person name="Lipzen A."/>
            <person name="Daum C."/>
            <person name="Hundley H."/>
            <person name="Pangilinan J."/>
            <person name="Johnson J."/>
            <person name="Barry K."/>
            <person name="LaButti K."/>
            <person name="Ng V."/>
            <person name="Ahrendt S."/>
            <person name="Min B."/>
            <person name="Choi I.G."/>
            <person name="Park H."/>
            <person name="Plett J.M."/>
            <person name="Magnuson J."/>
            <person name="Spatafora J.W."/>
            <person name="Nagy L.G."/>
            <person name="Henrissat B."/>
            <person name="Grigoriev I.V."/>
            <person name="Yang Z.L."/>
            <person name="Xu J."/>
            <person name="Martin F.M."/>
        </authorList>
    </citation>
    <scope>NUCLEOTIDE SEQUENCE</scope>
    <source>
        <strain evidence="1">ATCC 28755</strain>
    </source>
</reference>
<proteinExistence type="predicted"/>
<name>A0ACB7ZXQ6_9AGAM</name>
<accession>A0ACB7ZXQ6</accession>